<dbReference type="InterPro" id="IPR029058">
    <property type="entry name" value="AB_hydrolase_fold"/>
</dbReference>
<feature type="region of interest" description="Disordered" evidence="2">
    <location>
        <begin position="2224"/>
        <end position="2258"/>
    </location>
</feature>
<dbReference type="EMBL" id="GL833123">
    <property type="protein sequence ID" value="EGB11067.1"/>
    <property type="molecule type" value="Genomic_DNA"/>
</dbReference>
<feature type="region of interest" description="Disordered" evidence="2">
    <location>
        <begin position="2073"/>
        <end position="2187"/>
    </location>
</feature>
<accession>F0Y2I4</accession>
<feature type="region of interest" description="Disordered" evidence="2">
    <location>
        <begin position="1790"/>
        <end position="1836"/>
    </location>
</feature>
<feature type="compositionally biased region" description="Low complexity" evidence="2">
    <location>
        <begin position="2095"/>
        <end position="2111"/>
    </location>
</feature>
<name>F0Y2I4_AURAN</name>
<feature type="compositionally biased region" description="Basic and acidic residues" evidence="2">
    <location>
        <begin position="1803"/>
        <end position="1812"/>
    </location>
</feature>
<feature type="region of interest" description="Disordered" evidence="2">
    <location>
        <begin position="881"/>
        <end position="969"/>
    </location>
</feature>
<comment type="similarity">
    <text evidence="1">Belongs to the AB hydrolase superfamily. AB hydrolase 2 family.</text>
</comment>
<dbReference type="Pfam" id="PF02230">
    <property type="entry name" value="Abhydrolase_2"/>
    <property type="match status" value="1"/>
</dbReference>
<feature type="domain" description="Phospholipase/carboxylesterase/thioesterase" evidence="3">
    <location>
        <begin position="1846"/>
        <end position="2049"/>
    </location>
</feature>
<feature type="compositionally biased region" description="Pro residues" evidence="2">
    <location>
        <begin position="2135"/>
        <end position="2170"/>
    </location>
</feature>
<feature type="compositionally biased region" description="Polar residues" evidence="2">
    <location>
        <begin position="1026"/>
        <end position="1036"/>
    </location>
</feature>
<dbReference type="GO" id="GO:0008474">
    <property type="term" value="F:palmitoyl-(protein) hydrolase activity"/>
    <property type="evidence" value="ECO:0007669"/>
    <property type="project" value="TreeGrafter"/>
</dbReference>
<dbReference type="RefSeq" id="XP_009034621.1">
    <property type="nucleotide sequence ID" value="XM_009036373.1"/>
</dbReference>
<dbReference type="Proteomes" id="UP000002729">
    <property type="component" value="Unassembled WGS sequence"/>
</dbReference>
<feature type="region of interest" description="Disordered" evidence="2">
    <location>
        <begin position="1023"/>
        <end position="1042"/>
    </location>
</feature>
<gene>
    <name evidence="4" type="ORF">AURANDRAFT_71020</name>
</gene>
<proteinExistence type="inferred from homology"/>
<dbReference type="SUPFAM" id="SSF53474">
    <property type="entry name" value="alpha/beta-Hydrolases"/>
    <property type="match status" value="1"/>
</dbReference>
<feature type="compositionally biased region" description="Acidic residues" evidence="2">
    <location>
        <begin position="833"/>
        <end position="844"/>
    </location>
</feature>
<dbReference type="PANTHER" id="PTHR10655:SF70">
    <property type="entry name" value="PHOSPHOLIPASE_CARBOXYLESTERASE_THIOESTERASE DOMAIN-CONTAINING PROTEIN"/>
    <property type="match status" value="1"/>
</dbReference>
<dbReference type="eggNOG" id="ENOG502SR0Y">
    <property type="taxonomic scope" value="Eukaryota"/>
</dbReference>
<evidence type="ECO:0000256" key="2">
    <source>
        <dbReference type="SAM" id="MobiDB-lite"/>
    </source>
</evidence>
<evidence type="ECO:0000313" key="4">
    <source>
        <dbReference type="EMBL" id="EGB11067.1"/>
    </source>
</evidence>
<dbReference type="GeneID" id="20228036"/>
<dbReference type="OrthoDB" id="443624at2759"/>
<feature type="region of interest" description="Disordered" evidence="2">
    <location>
        <begin position="817"/>
        <end position="865"/>
    </location>
</feature>
<feature type="compositionally biased region" description="Basic and acidic residues" evidence="2">
    <location>
        <begin position="956"/>
        <end position="965"/>
    </location>
</feature>
<dbReference type="Gene3D" id="3.40.50.1820">
    <property type="entry name" value="alpha/beta hydrolase"/>
    <property type="match status" value="1"/>
</dbReference>
<feature type="region of interest" description="Disordered" evidence="2">
    <location>
        <begin position="1128"/>
        <end position="1151"/>
    </location>
</feature>
<feature type="compositionally biased region" description="Acidic residues" evidence="2">
    <location>
        <begin position="2246"/>
        <end position="2258"/>
    </location>
</feature>
<dbReference type="InterPro" id="IPR050565">
    <property type="entry name" value="LYPA1-2/EST-like"/>
</dbReference>
<keyword evidence="5" id="KW-1185">Reference proteome</keyword>
<evidence type="ECO:0000313" key="5">
    <source>
        <dbReference type="Proteomes" id="UP000002729"/>
    </source>
</evidence>
<sequence>MGQGESGEKDAMARRIAALRADPTRRPKFLGPAAAVRELASFSLSLENGVTQVCKGRDGSSAAGRCFAVDVVQRIVMGFLAEPGVRLLTLVGEEGSGRSAVAARLEGVLAAAAPALRVVRVSFSRRRRHGDPDLGASVAWALWRALSPAALPETTAEASTNVSTLLKRSGERCAGLVVVVDDFGDAADTPSGQATLRALSPQGCVADGWAGDVMLRGVRLVAVTDGPLQRRGGRRLPFSDIMPADRRVVVLDSGEALADRLWAHATRRRPDAVKEENRFAFQTAALIFEAAAEELGESDAAAFSRVVAVVAACRRGVSVADVAGVARVDEAAVVRVVDALGPALHAGGGLLSFAGRDVARAAERRAPAPLPHGDCTAIVNLVQRRAAEDGASAAAYLGLGCQLLRRQSETSDACLPLLVELSTDPRFLESDEARRDGGEAVVALWTRAGLDGVAARLRDDRFGDRGAARCERRVRVGELLSRAGRFQDARAVLNDAVAGLDGDGGDGAVGPTAALGVRGAAASAVARNEIRYWDSKRDWGSPESLQLLLDSSQLAVLYLEDAVPRRPRDLARARVSVANGCFKAGCVCDPRGDRAFAYFRDAHASLARVPEALAGEPGGRVAAEASLVGAVTMMCEAHALSARHRGPPPAPGDDARHYLDVAVEAVARFYEAEFQLRGAVGETSEPSIYTFGNLSEAYLHVLHELPLGILHERKGCDVAVKALGADHPNAARKLAEFADVLAQIGMPDLAVGARRGAVPPPEELVGRLGRPPWDHILPEIARPRRVALRRAFARLGIPRSFWDDVGVPPAMVELAVDDHSDDDDVPGLPLTEPLDDDDDGDDGVEGPAVAGTTAVGAPPAPADLSPTVEMHAVASGLLMYNPDAPGHSRPDAGRSSLGRLDAAGAVDGRTTRPAAADRGRDADGGGAAGRAGPDDLGRGRRGSPASGGRSTARRPGCADRGREATSVRGRAVEAPADLGRGLALSGRSWGVASYLARVMWLRRSGTEKGLEKRGSLAPERIVTPGATPSFSGSATAWNAGPSDARNRGAVRSMGNASGSAPASGAARSLSATGTKLTTVFSWRMNQVDAKDRQSTSSARAKMAASAPSTTRATVSVAACSASMPTRVRAAASPRMTRAAGGLSRSAHRDSYDTSTTRLIAPIVPGGMAAPSPPTSQRDAQRARVVSSWPVELLFRTPGLLTRAKVGCDYHVAQGPREGARVTVAAADGDGVVTTGGERLRLGDLGGAPLPPAGRALVGPLPPFVKVPWADVAARTGTRPPGAWHGVPLPGAIADLDDAAWLTRAFRACGTLGNDNAVARVFDFEVLAPQGQYAAGGAGEKALFAVEYAKPAPHLHTRLFAKVPWGANNNRSWRERISCGSDADGKELSVYQFLGHGVLPFDVPKLYFADLDRQSTDYVVVTERFSFPPSDLEVMLRVMLDPSNRKELTAPLPGTTLPHREKFRDRYDPCPWPLRLEHYYGALMRCQGQLAAAAERGDFGAAATQVWGGPNIAHPVYAALYERPTTLGAWLFAAAVRCCFLCLATKPGRWLARRCAARLGAKGFAFARTAGLFRALDVDGFEASALDAASYLPLFLARILFDPRLRVFAHANLQPDNAKFTMGDAKYEVLVAPFDWGGAGFGPLPLLLGGTFSGIPHETYDRHEDQFFIAYCDELCAGSGRRLDNNELRDLFRACDGAISALVAAYYVGTDVVDARPGIDWAGVEHVLHPQVQAHWNTRCWVTNLHERAWAHTERKPRTPGLDAAKALAEREAVAVLGAWARRAKLASVMSANGRQRRGGRNRRSGDRPRPATDENGSPNTVRADVAGEPKPPQLPRPYVVEPAHGAEATCSLLLLHGFACSGRSCAESWLPQLEQMGDARDKVRLVFLNAPRRKISCYGPDKPTEAAWHDYFSDHGGAEGRPEIEEDIDLHDLAESRRLVHAAMDGEAARYGGDYGRVALFGESQGGCTALDAATTHAKCVGGVFCSFGQLYSATPVSSSNKQLKVVVWHGSRDATIAPSLCLRSLSRLLDRGYKKLTLHVEDGLGHCENSATEGSALAKALKNWGFVSRDKPRRVSHAAAPPPAKPELVEAPKKAAAPKPAPAPAADARAPAPPPGLKPAAKPASPRPAKKTPPGSPKKPAPKPAAPPGLSKAPPPPGLPRAAPAPAPAPAKKAAPAPPGLGAPAAGWQALHQFPCAACGATDPALFSKTQLSKGATRRCKACVSGEPKPPGMAAKPPPQAPVPMDEDSDSELEGYA</sequence>
<feature type="compositionally biased region" description="Low complexity" evidence="2">
    <location>
        <begin position="942"/>
        <end position="954"/>
    </location>
</feature>
<dbReference type="InterPro" id="IPR003140">
    <property type="entry name" value="PLipase/COase/thioEstase"/>
</dbReference>
<organism evidence="5">
    <name type="scientific">Aureococcus anophagefferens</name>
    <name type="common">Harmful bloom alga</name>
    <dbReference type="NCBI Taxonomy" id="44056"/>
    <lineage>
        <taxon>Eukaryota</taxon>
        <taxon>Sar</taxon>
        <taxon>Stramenopiles</taxon>
        <taxon>Ochrophyta</taxon>
        <taxon>Pelagophyceae</taxon>
        <taxon>Pelagomonadales</taxon>
        <taxon>Pelagomonadaceae</taxon>
        <taxon>Aureococcus</taxon>
    </lineage>
</organism>
<dbReference type="GO" id="GO:0052689">
    <property type="term" value="F:carboxylic ester hydrolase activity"/>
    <property type="evidence" value="ECO:0007669"/>
    <property type="project" value="TreeGrafter"/>
</dbReference>
<dbReference type="GO" id="GO:0005737">
    <property type="term" value="C:cytoplasm"/>
    <property type="evidence" value="ECO:0007669"/>
    <property type="project" value="TreeGrafter"/>
</dbReference>
<evidence type="ECO:0000256" key="1">
    <source>
        <dbReference type="ARBA" id="ARBA00006499"/>
    </source>
</evidence>
<dbReference type="PANTHER" id="PTHR10655">
    <property type="entry name" value="LYSOPHOSPHOLIPASE-RELATED"/>
    <property type="match status" value="1"/>
</dbReference>
<feature type="compositionally biased region" description="Low complexity" evidence="2">
    <location>
        <begin position="846"/>
        <end position="857"/>
    </location>
</feature>
<protein>
    <recommendedName>
        <fullName evidence="3">Phospholipase/carboxylesterase/thioesterase domain-containing protein</fullName>
    </recommendedName>
</protein>
<dbReference type="InParanoid" id="F0Y2I4"/>
<feature type="compositionally biased region" description="Pro residues" evidence="2">
    <location>
        <begin position="2229"/>
        <end position="2243"/>
    </location>
</feature>
<reference evidence="4 5" key="1">
    <citation type="journal article" date="2011" name="Proc. Natl. Acad. Sci. U.S.A.">
        <title>Niche of harmful alga Aureococcus anophagefferens revealed through ecogenomics.</title>
        <authorList>
            <person name="Gobler C.J."/>
            <person name="Berry D.L."/>
            <person name="Dyhrman S.T."/>
            <person name="Wilhelm S.W."/>
            <person name="Salamov A."/>
            <person name="Lobanov A.V."/>
            <person name="Zhang Y."/>
            <person name="Collier J.L."/>
            <person name="Wurch L.L."/>
            <person name="Kustka A.B."/>
            <person name="Dill B.D."/>
            <person name="Shah M."/>
            <person name="VerBerkmoes N.C."/>
            <person name="Kuo A."/>
            <person name="Terry A."/>
            <person name="Pangilinan J."/>
            <person name="Lindquist E.A."/>
            <person name="Lucas S."/>
            <person name="Paulsen I.T."/>
            <person name="Hattenrath-Lehmann T.K."/>
            <person name="Talmage S.C."/>
            <person name="Walker E.A."/>
            <person name="Koch F."/>
            <person name="Burson A.M."/>
            <person name="Marcoval M.A."/>
            <person name="Tang Y.Z."/>
            <person name="Lecleir G.R."/>
            <person name="Coyne K.J."/>
            <person name="Berg G.M."/>
            <person name="Bertrand E.M."/>
            <person name="Saito M.A."/>
            <person name="Gladyshev V.N."/>
            <person name="Grigoriev I.V."/>
        </authorList>
    </citation>
    <scope>NUCLEOTIDE SEQUENCE [LARGE SCALE GENOMIC DNA]</scope>
    <source>
        <strain evidence="5">CCMP 1984</strain>
    </source>
</reference>
<evidence type="ECO:0000259" key="3">
    <source>
        <dbReference type="Pfam" id="PF02230"/>
    </source>
</evidence>
<dbReference type="KEGG" id="aaf:AURANDRAFT_71020"/>